<dbReference type="SUPFAM" id="SSF52540">
    <property type="entry name" value="P-loop containing nucleoside triphosphate hydrolases"/>
    <property type="match status" value="1"/>
</dbReference>
<dbReference type="Gene3D" id="3.40.50.300">
    <property type="entry name" value="P-loop containing nucleotide triphosphate hydrolases"/>
    <property type="match status" value="1"/>
</dbReference>
<dbReference type="Pfam" id="PF22548">
    <property type="entry name" value="AEP-TOTE"/>
    <property type="match status" value="1"/>
</dbReference>
<reference evidence="3 4" key="1">
    <citation type="journal article" date="2015" name="Stand. Genomic Sci.">
        <title>Genomic Encyclopedia of Bacterial and Archaeal Type Strains, Phase III: the genomes of soil and plant-associated and newly described type strains.</title>
        <authorList>
            <person name="Whitman W.B."/>
            <person name="Woyke T."/>
            <person name="Klenk H.P."/>
            <person name="Zhou Y."/>
            <person name="Lilburn T.G."/>
            <person name="Beck B.J."/>
            <person name="De Vos P."/>
            <person name="Vandamme P."/>
            <person name="Eisen J.A."/>
            <person name="Garrity G."/>
            <person name="Hugenholtz P."/>
            <person name="Kyrpides N.C."/>
        </authorList>
    </citation>
    <scope>NUCLEOTIDE SEQUENCE [LARGE SCALE GENOMIC DNA]</scope>
    <source>
        <strain evidence="3 4">VKM Ac-2572</strain>
    </source>
</reference>
<dbReference type="Proteomes" id="UP000294508">
    <property type="component" value="Unassembled WGS sequence"/>
</dbReference>
<dbReference type="InterPro" id="IPR054347">
    <property type="entry name" value="TOTE_primase"/>
</dbReference>
<dbReference type="GO" id="GO:0016787">
    <property type="term" value="F:hydrolase activity"/>
    <property type="evidence" value="ECO:0007669"/>
    <property type="project" value="InterPro"/>
</dbReference>
<keyword evidence="4" id="KW-1185">Reference proteome</keyword>
<comment type="caution">
    <text evidence="3">The sequence shown here is derived from an EMBL/GenBank/DDBJ whole genome shotgun (WGS) entry which is preliminary data.</text>
</comment>
<sequence length="262" mass="28090">MIAAPLHGRARQDGATVFLDLATMEPHDDQWAYLSSLGRMSPAEATGVARRAGRVTVGTSIDKIGAAFSTRIRASSPAVVHADLTSGIRLASDELTPALHATLKHAASMSNPLFYERQRLRMSTRDIPRFLRSYDETLDGKLVLPRGLQETVASLVEQTSSRLEVTDERHTGEAQEFTFTATLTREQHGAVDDLRDHDLGVLVAPPGAGKTVIACAMIATHATSTLVLVDRKALADQWRAASATCWVSKPANSVAAAAKPVG</sequence>
<accession>A0A4R2HTG2</accession>
<gene>
    <name evidence="3" type="ORF">EV652_102741</name>
</gene>
<dbReference type="AlphaFoldDB" id="A0A4R2HTG2"/>
<name>A0A4R2HTG2_9ACTN</name>
<dbReference type="EMBL" id="SLWN01000002">
    <property type="protein sequence ID" value="TCO34673.1"/>
    <property type="molecule type" value="Genomic_DNA"/>
</dbReference>
<dbReference type="GO" id="GO:0003677">
    <property type="term" value="F:DNA binding"/>
    <property type="evidence" value="ECO:0007669"/>
    <property type="project" value="InterPro"/>
</dbReference>
<evidence type="ECO:0000313" key="3">
    <source>
        <dbReference type="EMBL" id="TCO34673.1"/>
    </source>
</evidence>
<feature type="domain" description="TOTE conflict system primase" evidence="2">
    <location>
        <begin position="1"/>
        <end position="44"/>
    </location>
</feature>
<evidence type="ECO:0000313" key="4">
    <source>
        <dbReference type="Proteomes" id="UP000294508"/>
    </source>
</evidence>
<feature type="domain" description="Helicase/UvrB N-terminal" evidence="1">
    <location>
        <begin position="184"/>
        <end position="241"/>
    </location>
</feature>
<proteinExistence type="predicted"/>
<evidence type="ECO:0000259" key="2">
    <source>
        <dbReference type="Pfam" id="PF22548"/>
    </source>
</evidence>
<evidence type="ECO:0000259" key="1">
    <source>
        <dbReference type="Pfam" id="PF04851"/>
    </source>
</evidence>
<dbReference type="Pfam" id="PF04851">
    <property type="entry name" value="ResIII"/>
    <property type="match status" value="1"/>
</dbReference>
<dbReference type="InterPro" id="IPR027417">
    <property type="entry name" value="P-loop_NTPase"/>
</dbReference>
<dbReference type="GO" id="GO:0005524">
    <property type="term" value="F:ATP binding"/>
    <property type="evidence" value="ECO:0007669"/>
    <property type="project" value="InterPro"/>
</dbReference>
<organism evidence="3 4">
    <name type="scientific">Kribbella steppae</name>
    <dbReference type="NCBI Taxonomy" id="2512223"/>
    <lineage>
        <taxon>Bacteria</taxon>
        <taxon>Bacillati</taxon>
        <taxon>Actinomycetota</taxon>
        <taxon>Actinomycetes</taxon>
        <taxon>Propionibacteriales</taxon>
        <taxon>Kribbellaceae</taxon>
        <taxon>Kribbella</taxon>
    </lineage>
</organism>
<dbReference type="InterPro" id="IPR006935">
    <property type="entry name" value="Helicase/UvrB_N"/>
</dbReference>
<protein>
    <submittedName>
        <fullName evidence="3">Type III restriction/modification enzyme restriction subunit</fullName>
    </submittedName>
</protein>